<keyword evidence="4 6" id="KW-1133">Transmembrane helix</keyword>
<dbReference type="GeneID" id="94843215"/>
<evidence type="ECO:0000256" key="2">
    <source>
        <dbReference type="ARBA" id="ARBA00022448"/>
    </source>
</evidence>
<dbReference type="InterPro" id="IPR011701">
    <property type="entry name" value="MFS"/>
</dbReference>
<comment type="caution">
    <text evidence="7">The sequence shown here is derived from an EMBL/GenBank/DDBJ whole genome shotgun (WGS) entry which is preliminary data.</text>
</comment>
<dbReference type="Proteomes" id="UP000179807">
    <property type="component" value="Unassembled WGS sequence"/>
</dbReference>
<feature type="transmembrane region" description="Helical" evidence="6">
    <location>
        <begin position="333"/>
        <end position="352"/>
    </location>
</feature>
<comment type="subcellular location">
    <subcellularLocation>
        <location evidence="1">Membrane</location>
        <topology evidence="1">Multi-pass membrane protein</topology>
    </subcellularLocation>
</comment>
<dbReference type="AlphaFoldDB" id="A0A1J4JT85"/>
<feature type="transmembrane region" description="Helical" evidence="6">
    <location>
        <begin position="255"/>
        <end position="272"/>
    </location>
</feature>
<feature type="transmembrane region" description="Helical" evidence="6">
    <location>
        <begin position="201"/>
        <end position="222"/>
    </location>
</feature>
<dbReference type="GO" id="GO:0008506">
    <property type="term" value="F:sucrose:proton symporter activity"/>
    <property type="evidence" value="ECO:0007669"/>
    <property type="project" value="TreeGrafter"/>
</dbReference>
<gene>
    <name evidence="7" type="ORF">TRFO_32458</name>
</gene>
<reference evidence="7" key="1">
    <citation type="submission" date="2016-10" db="EMBL/GenBank/DDBJ databases">
        <authorList>
            <person name="Benchimol M."/>
            <person name="Almeida L.G."/>
            <person name="Vasconcelos A.T."/>
            <person name="Perreira-Neves A."/>
            <person name="Rosa I.A."/>
            <person name="Tasca T."/>
            <person name="Bogo M.R."/>
            <person name="de Souza W."/>
        </authorList>
    </citation>
    <scope>NUCLEOTIDE SEQUENCE [LARGE SCALE GENOMIC DNA]</scope>
    <source>
        <strain evidence="7">K</strain>
    </source>
</reference>
<keyword evidence="5 6" id="KW-0472">Membrane</keyword>
<dbReference type="OrthoDB" id="28755at2759"/>
<name>A0A1J4JT85_9EUKA</name>
<dbReference type="GO" id="GO:0016020">
    <property type="term" value="C:membrane"/>
    <property type="evidence" value="ECO:0007669"/>
    <property type="project" value="UniProtKB-SubCell"/>
</dbReference>
<evidence type="ECO:0000256" key="1">
    <source>
        <dbReference type="ARBA" id="ARBA00004141"/>
    </source>
</evidence>
<feature type="transmembrane region" description="Helical" evidence="6">
    <location>
        <begin position="94"/>
        <end position="117"/>
    </location>
</feature>
<feature type="transmembrane region" description="Helical" evidence="6">
    <location>
        <begin position="301"/>
        <end position="321"/>
    </location>
</feature>
<evidence type="ECO:0000256" key="3">
    <source>
        <dbReference type="ARBA" id="ARBA00022692"/>
    </source>
</evidence>
<dbReference type="InterPro" id="IPR036259">
    <property type="entry name" value="MFS_trans_sf"/>
</dbReference>
<feature type="transmembrane region" description="Helical" evidence="6">
    <location>
        <begin position="62"/>
        <end position="82"/>
    </location>
</feature>
<dbReference type="Pfam" id="PF07690">
    <property type="entry name" value="MFS_1"/>
    <property type="match status" value="2"/>
</dbReference>
<evidence type="ECO:0000313" key="7">
    <source>
        <dbReference type="EMBL" id="OHT00734.1"/>
    </source>
</evidence>
<dbReference type="Gene3D" id="1.20.1250.20">
    <property type="entry name" value="MFS general substrate transporter like domains"/>
    <property type="match status" value="1"/>
</dbReference>
<evidence type="ECO:0000256" key="4">
    <source>
        <dbReference type="ARBA" id="ARBA00022989"/>
    </source>
</evidence>
<feature type="transmembrane region" description="Helical" evidence="6">
    <location>
        <begin position="389"/>
        <end position="406"/>
    </location>
</feature>
<evidence type="ECO:0000313" key="8">
    <source>
        <dbReference type="Proteomes" id="UP000179807"/>
    </source>
</evidence>
<feature type="transmembrane region" description="Helical" evidence="6">
    <location>
        <begin position="20"/>
        <end position="42"/>
    </location>
</feature>
<dbReference type="PANTHER" id="PTHR19432">
    <property type="entry name" value="SUGAR TRANSPORTER"/>
    <property type="match status" value="1"/>
</dbReference>
<protein>
    <submittedName>
        <fullName evidence="7">Major facilitator superfamily transporter</fullName>
    </submittedName>
</protein>
<accession>A0A1J4JT85</accession>
<dbReference type="EMBL" id="MLAK01000940">
    <property type="protein sequence ID" value="OHT00734.1"/>
    <property type="molecule type" value="Genomic_DNA"/>
</dbReference>
<sequence>MIDEPLIENKWIPLNQRDRLSYLHIMGIGLGNLAPHLLFVIIPTLFTPIAQSLKVSSLAQTFTLFYGSFAGFACAPLVGVYSDACTFRWGRRRIFIVTGSVFMTLGLLLMTYCVDIGKFLSGDKDPLRAQQALFIISYMATVTAGNIANAPTRTICSDVCPPKQQSLMANICSVFSALGGITVNTFGGFKIYSYTSLGQEQFLLIVSSVLIAFSITVTAIVAKEEPLTVKPPKVRPFKRIFDAIRTMPKPFSRTAIPYLLAQMALFQFNFGFSNFMGSDIFGGDNSAPEGSEAKKAYQNGLSWAMMCNVAKFGTQFLYGFVNHKVCELIGMKATSVAGYITLSAGLITFFWVNNQYPYLAISILVGAGYAVAMSVPYAIVSLVSPQQELGAYLGILMMCTVIGEQLSNFGIGQGFGLIWPNCPRKMIGISCAFGFIAAILSFWTIEPKVPNKSEYQSINEISATEETK</sequence>
<dbReference type="VEuPathDB" id="TrichDB:TRFO_32458"/>
<feature type="transmembrane region" description="Helical" evidence="6">
    <location>
        <begin position="358"/>
        <end position="382"/>
    </location>
</feature>
<organism evidence="7 8">
    <name type="scientific">Tritrichomonas foetus</name>
    <dbReference type="NCBI Taxonomy" id="1144522"/>
    <lineage>
        <taxon>Eukaryota</taxon>
        <taxon>Metamonada</taxon>
        <taxon>Parabasalia</taxon>
        <taxon>Tritrichomonadida</taxon>
        <taxon>Tritrichomonadidae</taxon>
        <taxon>Tritrichomonas</taxon>
    </lineage>
</organism>
<feature type="transmembrane region" description="Helical" evidence="6">
    <location>
        <begin position="426"/>
        <end position="445"/>
    </location>
</feature>
<evidence type="ECO:0000256" key="5">
    <source>
        <dbReference type="ARBA" id="ARBA00023136"/>
    </source>
</evidence>
<evidence type="ECO:0000256" key="6">
    <source>
        <dbReference type="SAM" id="Phobius"/>
    </source>
</evidence>
<feature type="transmembrane region" description="Helical" evidence="6">
    <location>
        <begin position="167"/>
        <end position="189"/>
    </location>
</feature>
<dbReference type="SUPFAM" id="SSF103473">
    <property type="entry name" value="MFS general substrate transporter"/>
    <property type="match status" value="1"/>
</dbReference>
<proteinExistence type="predicted"/>
<keyword evidence="2" id="KW-0813">Transport</keyword>
<feature type="transmembrane region" description="Helical" evidence="6">
    <location>
        <begin position="129"/>
        <end position="147"/>
    </location>
</feature>
<keyword evidence="3 6" id="KW-0812">Transmembrane</keyword>
<dbReference type="RefSeq" id="XP_068353870.1">
    <property type="nucleotide sequence ID" value="XM_068508511.1"/>
</dbReference>
<keyword evidence="8" id="KW-1185">Reference proteome</keyword>
<dbReference type="PANTHER" id="PTHR19432:SF26">
    <property type="entry name" value="MAJOR FACILITATOR SUPERFAMILY (MFS) PROFILE DOMAIN-CONTAINING PROTEIN"/>
    <property type="match status" value="1"/>
</dbReference>